<evidence type="ECO:0000259" key="2">
    <source>
        <dbReference type="PROSITE" id="PS50181"/>
    </source>
</evidence>
<dbReference type="PANTHER" id="PTHR38926:SF72">
    <property type="entry name" value="IM:7136021-RELATED"/>
    <property type="match status" value="1"/>
</dbReference>
<keyword evidence="4" id="KW-1185">Reference proteome</keyword>
<dbReference type="Gene3D" id="3.80.10.10">
    <property type="entry name" value="Ribonuclease Inhibitor"/>
    <property type="match status" value="2"/>
</dbReference>
<dbReference type="InterPro" id="IPR036047">
    <property type="entry name" value="F-box-like_dom_sf"/>
</dbReference>
<sequence length="727" mass="82861">MIRGAFLRQATSCNMEQQHKPNTSSNNGTDNNNSRSSDIHSQSRNDTMTNVHHTPGTIVNNRNNSTNNKKNRRKKKNKKTMKRFDPIERLPFDVASKVFSHVNQRECLKVMGVSKLWRERVPLLTTSIWRTVELLGCFHDVENTLMHRVIGPHVNKLIFGHFHHEEELFAIMRIAHQRNCTQQTELWIGASQVINQEAFLKCLRPLVKNVTKLEFTRHDRNMAFLHVMTLCPKLQYFSFKTIEHNEPEDMYSQDPNFDVYQDMFPEDGAVFTNMTYLCLGATLHKHLRLAPILARCPNLRCLRVGSFEGNDEVPYLPEYERSSLITTGRYSDGLCHRDNYSTDINLFYKLCPKLQFLELNNSAPDDAEWDLYYNLTRPDSLSSTFATMSLMHTANFSLSLQLPPSDIIGQSMVAGAVVSSQAATTSINNTDSGGNSSDTNGLKLLYVHELFDYGPGEIIPEIKAHQATLEQLSLDVLMSRYKNYYSWARIADVHSETLREFSCKEIDCNGRAIASLIYQCPKLEVVEISSTGDNIHPSIITAISKLSSLKNLALYYEMFDIPRFIMDGAIYGLLRKFIRQGDASTLQCINTNAVDDKVLELITGISTLGSIKLVNSFNLISTNKKLLQFVSRLRKHLPDIYNLELSMFNLTPAIFDQIANLRELMFVNFCGSAMTNDGLTNFLDKVTPKLLLLQITGLDGEPQAMTLYDKYGNRKQFTIMQPTNFHF</sequence>
<evidence type="ECO:0000256" key="1">
    <source>
        <dbReference type="SAM" id="MobiDB-lite"/>
    </source>
</evidence>
<feature type="region of interest" description="Disordered" evidence="1">
    <location>
        <begin position="1"/>
        <end position="83"/>
    </location>
</feature>
<evidence type="ECO:0000313" key="4">
    <source>
        <dbReference type="Proteomes" id="UP001209540"/>
    </source>
</evidence>
<feature type="compositionally biased region" description="Basic residues" evidence="1">
    <location>
        <begin position="69"/>
        <end position="81"/>
    </location>
</feature>
<dbReference type="PANTHER" id="PTHR38926">
    <property type="entry name" value="F-BOX DOMAIN CONTAINING PROTEIN, EXPRESSED"/>
    <property type="match status" value="1"/>
</dbReference>
<dbReference type="EMBL" id="JAIXMP010000039">
    <property type="protein sequence ID" value="KAI9248254.1"/>
    <property type="molecule type" value="Genomic_DNA"/>
</dbReference>
<feature type="compositionally biased region" description="Low complexity" evidence="1">
    <location>
        <begin position="22"/>
        <end position="36"/>
    </location>
</feature>
<dbReference type="SUPFAM" id="SSF52047">
    <property type="entry name" value="RNI-like"/>
    <property type="match status" value="1"/>
</dbReference>
<comment type="caution">
    <text evidence="3">The sequence shown here is derived from an EMBL/GenBank/DDBJ whole genome shotgun (WGS) entry which is preliminary data.</text>
</comment>
<gene>
    <name evidence="3" type="ORF">BDA99DRAFT_576094</name>
</gene>
<dbReference type="InterPro" id="IPR001810">
    <property type="entry name" value="F-box_dom"/>
</dbReference>
<organism evidence="3 4">
    <name type="scientific">Phascolomyces articulosus</name>
    <dbReference type="NCBI Taxonomy" id="60185"/>
    <lineage>
        <taxon>Eukaryota</taxon>
        <taxon>Fungi</taxon>
        <taxon>Fungi incertae sedis</taxon>
        <taxon>Mucoromycota</taxon>
        <taxon>Mucoromycotina</taxon>
        <taxon>Mucoromycetes</taxon>
        <taxon>Mucorales</taxon>
        <taxon>Lichtheimiaceae</taxon>
        <taxon>Phascolomyces</taxon>
    </lineage>
</organism>
<dbReference type="PROSITE" id="PS50181">
    <property type="entry name" value="FBOX"/>
    <property type="match status" value="1"/>
</dbReference>
<feature type="domain" description="F-box" evidence="2">
    <location>
        <begin position="84"/>
        <end position="132"/>
    </location>
</feature>
<evidence type="ECO:0000313" key="3">
    <source>
        <dbReference type="EMBL" id="KAI9248254.1"/>
    </source>
</evidence>
<proteinExistence type="predicted"/>
<dbReference type="SUPFAM" id="SSF81383">
    <property type="entry name" value="F-box domain"/>
    <property type="match status" value="1"/>
</dbReference>
<dbReference type="InterPro" id="IPR032675">
    <property type="entry name" value="LRR_dom_sf"/>
</dbReference>
<dbReference type="AlphaFoldDB" id="A0AAD5K2K5"/>
<reference evidence="3" key="1">
    <citation type="journal article" date="2022" name="IScience">
        <title>Evolution of zygomycete secretomes and the origins of terrestrial fungal ecologies.</title>
        <authorList>
            <person name="Chang Y."/>
            <person name="Wang Y."/>
            <person name="Mondo S."/>
            <person name="Ahrendt S."/>
            <person name="Andreopoulos W."/>
            <person name="Barry K."/>
            <person name="Beard J."/>
            <person name="Benny G.L."/>
            <person name="Blankenship S."/>
            <person name="Bonito G."/>
            <person name="Cuomo C."/>
            <person name="Desiro A."/>
            <person name="Gervers K.A."/>
            <person name="Hundley H."/>
            <person name="Kuo A."/>
            <person name="LaButti K."/>
            <person name="Lang B.F."/>
            <person name="Lipzen A."/>
            <person name="O'Donnell K."/>
            <person name="Pangilinan J."/>
            <person name="Reynolds N."/>
            <person name="Sandor L."/>
            <person name="Smith M.E."/>
            <person name="Tsang A."/>
            <person name="Grigoriev I.V."/>
            <person name="Stajich J.E."/>
            <person name="Spatafora J.W."/>
        </authorList>
    </citation>
    <scope>NUCLEOTIDE SEQUENCE</scope>
    <source>
        <strain evidence="3">RSA 2281</strain>
    </source>
</reference>
<accession>A0AAD5K2K5</accession>
<dbReference type="Proteomes" id="UP001209540">
    <property type="component" value="Unassembled WGS sequence"/>
</dbReference>
<name>A0AAD5K2K5_9FUNG</name>
<protein>
    <recommendedName>
        <fullName evidence="2">F-box domain-containing protein</fullName>
    </recommendedName>
</protein>
<dbReference type="Gene3D" id="1.20.1280.50">
    <property type="match status" value="1"/>
</dbReference>
<reference evidence="3" key="2">
    <citation type="submission" date="2023-02" db="EMBL/GenBank/DDBJ databases">
        <authorList>
            <consortium name="DOE Joint Genome Institute"/>
            <person name="Mondo S.J."/>
            <person name="Chang Y."/>
            <person name="Wang Y."/>
            <person name="Ahrendt S."/>
            <person name="Andreopoulos W."/>
            <person name="Barry K."/>
            <person name="Beard J."/>
            <person name="Benny G.L."/>
            <person name="Blankenship S."/>
            <person name="Bonito G."/>
            <person name="Cuomo C."/>
            <person name="Desiro A."/>
            <person name="Gervers K.A."/>
            <person name="Hundley H."/>
            <person name="Kuo A."/>
            <person name="LaButti K."/>
            <person name="Lang B.F."/>
            <person name="Lipzen A."/>
            <person name="O'Donnell K."/>
            <person name="Pangilinan J."/>
            <person name="Reynolds N."/>
            <person name="Sandor L."/>
            <person name="Smith M.W."/>
            <person name="Tsang A."/>
            <person name="Grigoriev I.V."/>
            <person name="Stajich J.E."/>
            <person name="Spatafora J.W."/>
        </authorList>
    </citation>
    <scope>NUCLEOTIDE SEQUENCE</scope>
    <source>
        <strain evidence="3">RSA 2281</strain>
    </source>
</reference>